<dbReference type="AlphaFoldDB" id="A0A6D2C8W5"/>
<accession>A0A6D2C8W5</accession>
<organism evidence="1 2">
    <name type="scientific">Helicobacter bilis</name>
    <dbReference type="NCBI Taxonomy" id="37372"/>
    <lineage>
        <taxon>Bacteria</taxon>
        <taxon>Pseudomonadati</taxon>
        <taxon>Campylobacterota</taxon>
        <taxon>Epsilonproteobacteria</taxon>
        <taxon>Campylobacterales</taxon>
        <taxon>Helicobacteraceae</taxon>
        <taxon>Helicobacter</taxon>
    </lineage>
</organism>
<gene>
    <name evidence="1" type="ORF">LS77_003530</name>
</gene>
<reference evidence="1 2" key="1">
    <citation type="journal article" date="2014" name="Genome Announc.">
        <title>Draft genome sequences of eight enterohepatic helicobacter species isolated from both laboratory and wild rodents.</title>
        <authorList>
            <person name="Sheh A."/>
            <person name="Shen Z."/>
            <person name="Fox J.G."/>
        </authorList>
    </citation>
    <scope>NUCLEOTIDE SEQUENCE [LARGE SCALE GENOMIC DNA]</scope>
    <source>
        <strain evidence="1 2">Missouri</strain>
    </source>
</reference>
<evidence type="ECO:0000313" key="1">
    <source>
        <dbReference type="EMBL" id="TLE05296.1"/>
    </source>
</evidence>
<name>A0A6D2C8W5_9HELI</name>
<proteinExistence type="predicted"/>
<evidence type="ECO:0000313" key="2">
    <source>
        <dbReference type="Proteomes" id="UP000029870"/>
    </source>
</evidence>
<dbReference type="EMBL" id="JRPH02000008">
    <property type="protein sequence ID" value="TLE05296.1"/>
    <property type="molecule type" value="Genomic_DNA"/>
</dbReference>
<dbReference type="Proteomes" id="UP000029870">
    <property type="component" value="Unassembled WGS sequence"/>
</dbReference>
<dbReference type="RefSeq" id="WP_004088735.1">
    <property type="nucleotide sequence ID" value="NZ_JAERIZ010000010.1"/>
</dbReference>
<comment type="caution">
    <text evidence="1">The sequence shown here is derived from an EMBL/GenBank/DDBJ whole genome shotgun (WGS) entry which is preliminary data.</text>
</comment>
<sequence length="87" mass="10144">METPYIKNLKEKYAASIKKAITKENAKLNNIYKEFSLSIFEETQNNEVLKEMLLSHTKINESFQKLLTAFKQSNQAQNLESNTKDEK</sequence>
<protein>
    <submittedName>
        <fullName evidence="1">Uncharacterized protein</fullName>
    </submittedName>
</protein>
<dbReference type="GeneID" id="60657456"/>